<dbReference type="PRINTS" id="PR00411">
    <property type="entry name" value="PNDRDTASEI"/>
</dbReference>
<dbReference type="AlphaFoldDB" id="A0A4R3NDJ1"/>
<keyword evidence="2" id="KW-1185">Reference proteome</keyword>
<gene>
    <name evidence="1" type="ORF">EDD68_101429</name>
</gene>
<dbReference type="RefSeq" id="WP_132370554.1">
    <property type="nucleotide sequence ID" value="NZ_SMAN01000001.1"/>
</dbReference>
<evidence type="ECO:0000313" key="1">
    <source>
        <dbReference type="EMBL" id="TCT27063.1"/>
    </source>
</evidence>
<accession>A0A4R3NDJ1</accession>
<name>A0A4R3NDJ1_9BACI</name>
<dbReference type="Proteomes" id="UP000294650">
    <property type="component" value="Unassembled WGS sequence"/>
</dbReference>
<reference evidence="1 2" key="1">
    <citation type="submission" date="2019-03" db="EMBL/GenBank/DDBJ databases">
        <title>Genomic Encyclopedia of Type Strains, Phase IV (KMG-IV): sequencing the most valuable type-strain genomes for metagenomic binning, comparative biology and taxonomic classification.</title>
        <authorList>
            <person name="Goeker M."/>
        </authorList>
    </citation>
    <scope>NUCLEOTIDE SEQUENCE [LARGE SCALE GENOMIC DNA]</scope>
    <source>
        <strain evidence="1 2">DSM 25894</strain>
    </source>
</reference>
<protein>
    <submittedName>
        <fullName evidence="1">Flavin-dependent dehydrogenase</fullName>
    </submittedName>
</protein>
<dbReference type="InterPro" id="IPR036188">
    <property type="entry name" value="FAD/NAD-bd_sf"/>
</dbReference>
<evidence type="ECO:0000313" key="2">
    <source>
        <dbReference type="Proteomes" id="UP000294650"/>
    </source>
</evidence>
<organism evidence="1 2">
    <name type="scientific">Melghiribacillus thermohalophilus</name>
    <dbReference type="NCBI Taxonomy" id="1324956"/>
    <lineage>
        <taxon>Bacteria</taxon>
        <taxon>Bacillati</taxon>
        <taxon>Bacillota</taxon>
        <taxon>Bacilli</taxon>
        <taxon>Bacillales</taxon>
        <taxon>Bacillaceae</taxon>
        <taxon>Melghiribacillus</taxon>
    </lineage>
</organism>
<dbReference type="EMBL" id="SMAN01000001">
    <property type="protein sequence ID" value="TCT27063.1"/>
    <property type="molecule type" value="Genomic_DNA"/>
</dbReference>
<dbReference type="Gene3D" id="3.50.50.60">
    <property type="entry name" value="FAD/NAD(P)-binding domain"/>
    <property type="match status" value="1"/>
</dbReference>
<proteinExistence type="predicted"/>
<dbReference type="OrthoDB" id="25353at2"/>
<dbReference type="SUPFAM" id="SSF51905">
    <property type="entry name" value="FAD/NAD(P)-binding domain"/>
    <property type="match status" value="1"/>
</dbReference>
<dbReference type="Pfam" id="PF13450">
    <property type="entry name" value="NAD_binding_8"/>
    <property type="match status" value="1"/>
</dbReference>
<comment type="caution">
    <text evidence="1">The sequence shown here is derived from an EMBL/GenBank/DDBJ whole genome shotgun (WGS) entry which is preliminary data.</text>
</comment>
<sequence length="359" mass="40760">MEIAIIGAGVSGLSCAIKLKQHGIQADVFEKRAIAGDRFVTAEVFLNLLDYPFYDSIRYLSEEHDLLIKPTSNIKKMFIHGPNVSSCLEGHLGYSNLRGKHDEALEKQLQSQYEGNIYFENKVDYQEIAKEYSHIVLATGDPLDTQQIQMFEEAFRASFKGGIVTGEFTPNEVHAWFNNELAPKGMCYLIPHSHSEASLVLVYPQYKENQHVDKEALFQKFHEEAQRKLNQTLNLVSHFSINDYRIGISSYPRIGNTYFAGNCFGAITPFLGFGQFTSILTGIYSAMDIMGKGNYDELTKPLYQNFYDSLALRRGIEKLDNSKLDLVMKSIHTKILETMLTRRKVNLLKIASKALKPFL</sequence>